<name>A0ACA9URA9_BIOOC</name>
<evidence type="ECO:0000313" key="2">
    <source>
        <dbReference type="Proteomes" id="UP000836387"/>
    </source>
</evidence>
<keyword evidence="2" id="KW-1185">Reference proteome</keyword>
<comment type="caution">
    <text evidence="1">The sequence shown here is derived from an EMBL/GenBank/DDBJ whole genome shotgun (WGS) entry which is preliminary data.</text>
</comment>
<accession>A0ACA9URA9</accession>
<protein>
    <submittedName>
        <fullName evidence="1">Uncharacterized protein</fullName>
    </submittedName>
</protein>
<organism evidence="1 2">
    <name type="scientific">Clonostachys rosea f. rosea IK726</name>
    <dbReference type="NCBI Taxonomy" id="1349383"/>
    <lineage>
        <taxon>Eukaryota</taxon>
        <taxon>Fungi</taxon>
        <taxon>Dikarya</taxon>
        <taxon>Ascomycota</taxon>
        <taxon>Pezizomycotina</taxon>
        <taxon>Sordariomycetes</taxon>
        <taxon>Hypocreomycetidae</taxon>
        <taxon>Hypocreales</taxon>
        <taxon>Bionectriaceae</taxon>
        <taxon>Clonostachys</taxon>
    </lineage>
</organism>
<reference evidence="1" key="1">
    <citation type="submission" date="2020-04" db="EMBL/GenBank/DDBJ databases">
        <authorList>
            <person name="Broberg M."/>
        </authorList>
    </citation>
    <scope>NUCLEOTIDE SEQUENCE</scope>
</reference>
<sequence>MDGFIIRLAPLTSSQPKDKQTVIERQYLEVTANIPMSPGSSPALNANIRNASTVTRTGHTEYFGERGFWLIETARELFMDGSSKKLVPASIKRGDQMLEEPQFIIFIFINSIQKATFGDKDRI</sequence>
<proteinExistence type="predicted"/>
<dbReference type="EMBL" id="CADEHS020000645">
    <property type="protein sequence ID" value="CAG9956012.1"/>
    <property type="molecule type" value="Genomic_DNA"/>
</dbReference>
<dbReference type="Proteomes" id="UP000836387">
    <property type="component" value="Unassembled WGS sequence"/>
</dbReference>
<gene>
    <name evidence="1" type="ORF">CRV2_00007910</name>
</gene>
<reference evidence="1" key="2">
    <citation type="submission" date="2021-10" db="EMBL/GenBank/DDBJ databases">
        <authorList>
            <person name="Piombo E."/>
        </authorList>
    </citation>
    <scope>NUCLEOTIDE SEQUENCE</scope>
</reference>
<evidence type="ECO:0000313" key="1">
    <source>
        <dbReference type="EMBL" id="CAG9956012.1"/>
    </source>
</evidence>